<dbReference type="Pfam" id="PF05922">
    <property type="entry name" value="Inhibitor_I9"/>
    <property type="match status" value="1"/>
</dbReference>
<dbReference type="PROSITE" id="PS51892">
    <property type="entry name" value="SUBTILASE"/>
    <property type="match status" value="1"/>
</dbReference>
<evidence type="ECO:0000259" key="11">
    <source>
        <dbReference type="Pfam" id="PF05922"/>
    </source>
</evidence>
<dbReference type="PANTHER" id="PTHR10795">
    <property type="entry name" value="PROPROTEIN CONVERTASE SUBTILISIN/KEXIN"/>
    <property type="match status" value="1"/>
</dbReference>
<keyword evidence="14" id="KW-1185">Reference proteome</keyword>
<keyword evidence="5 8" id="KW-0720">Serine protease</keyword>
<protein>
    <recommendedName>
        <fullName evidence="15">Subtilisin-like protease</fullName>
    </recommendedName>
</protein>
<organism evidence="13 14">
    <name type="scientific">Buddleja alternifolia</name>
    <dbReference type="NCBI Taxonomy" id="168488"/>
    <lineage>
        <taxon>Eukaryota</taxon>
        <taxon>Viridiplantae</taxon>
        <taxon>Streptophyta</taxon>
        <taxon>Embryophyta</taxon>
        <taxon>Tracheophyta</taxon>
        <taxon>Spermatophyta</taxon>
        <taxon>Magnoliopsida</taxon>
        <taxon>eudicotyledons</taxon>
        <taxon>Gunneridae</taxon>
        <taxon>Pentapetalae</taxon>
        <taxon>asterids</taxon>
        <taxon>lamiids</taxon>
        <taxon>Lamiales</taxon>
        <taxon>Scrophulariaceae</taxon>
        <taxon>Buddlejeae</taxon>
        <taxon>Buddleja</taxon>
    </lineage>
</organism>
<dbReference type="Pfam" id="PF02225">
    <property type="entry name" value="PA"/>
    <property type="match status" value="1"/>
</dbReference>
<feature type="domain" description="Subtilisin-like protease fibronectin type-III" evidence="12">
    <location>
        <begin position="634"/>
        <end position="729"/>
    </location>
</feature>
<sequence length="732" mass="78918">MGEYPDVLQLTDSLLRARTDSHIEFLGSILGRKDKAKDSIFYSYRRHINGFAAELNEAEVAAILKNPLVLSVFPNEERELQTTHSWDFLSLEKNGIVPSDSLWTKARCGEDIIIANIDSGVWPESPSFNDEGFGPIPPKWRGRCEDDNGSPFPCNRKLIGAKYFYEGYVKSRGITNFTTYSPRDSDGHGTHTLSTAGGNFVPGASVLGIYNGTTKGGSPKARVAAYKVCWPSCMDADIIKAFDHAIDDGVDVISVSLGGLSHNYFDNGLAIGAFSANKRGIAVIASAGNDGPDYGSVDNVAPWMITVAASTTNRNLLSHVKLQNGLRLKGKSMSKPLPEERFYPLVTGADARAANGSTYEAPRALDPEKVKGKILVCLTGEFPTATKGKAAALAGAVGMVLCNDEIYANDIAVEPHLLPATQVTYTDGYLTFIVFHRNPMGLITSPKAEFGMKPAPLMASFSSRGPNTVTPEILKPDITAPGVEIMAAYTEGKGPTNLASDQRRTKYTFLSGTSMACPHVAGVVGLFKAFHPEWSPAAIRSALMTTDHSLTLSLCAASTVDNTHRPIRDDLSLVEATPLSYGAGHIRPDLAADPGLVYDLSTRDYDNFLCANGHNQSVVTKFTCLFANTLNPLDFNYPSITVPKLSGSVKVNRILKNVGSPGIYVAQIRQPLGVSVSVQPSALQFTKIGEERGFQLTVTRDATSVQKTYLFGELLWSDGRHNVRSPIVVGPA</sequence>
<dbReference type="Gene3D" id="2.60.40.2310">
    <property type="match status" value="1"/>
</dbReference>
<dbReference type="FunFam" id="3.40.50.200:FF:000006">
    <property type="entry name" value="Subtilisin-like protease SBT1.5"/>
    <property type="match status" value="1"/>
</dbReference>
<evidence type="ECO:0000313" key="13">
    <source>
        <dbReference type="EMBL" id="KAG8387222.1"/>
    </source>
</evidence>
<dbReference type="InterPro" id="IPR015500">
    <property type="entry name" value="Peptidase_S8_subtilisin-rel"/>
</dbReference>
<dbReference type="InterPro" id="IPR003137">
    <property type="entry name" value="PA_domain"/>
</dbReference>
<feature type="active site" description="Charge relay system" evidence="7 8">
    <location>
        <position position="118"/>
    </location>
</feature>
<dbReference type="GO" id="GO:0004252">
    <property type="term" value="F:serine-type endopeptidase activity"/>
    <property type="evidence" value="ECO:0007669"/>
    <property type="project" value="UniProtKB-UniRule"/>
</dbReference>
<dbReference type="GO" id="GO:0006508">
    <property type="term" value="P:proteolysis"/>
    <property type="evidence" value="ECO:0007669"/>
    <property type="project" value="UniProtKB-KW"/>
</dbReference>
<dbReference type="InterPro" id="IPR000209">
    <property type="entry name" value="Peptidase_S8/S53_dom"/>
</dbReference>
<dbReference type="PROSITE" id="PS00138">
    <property type="entry name" value="SUBTILASE_SER"/>
    <property type="match status" value="1"/>
</dbReference>
<dbReference type="AlphaFoldDB" id="A0AAV6Y2L6"/>
<feature type="domain" description="Inhibitor I9" evidence="11">
    <location>
        <begin position="19"/>
        <end position="81"/>
    </location>
</feature>
<feature type="active site" description="Charge relay system" evidence="7 8">
    <location>
        <position position="514"/>
    </location>
</feature>
<dbReference type="InterPro" id="IPR041469">
    <property type="entry name" value="Subtilisin-like_FN3"/>
</dbReference>
<dbReference type="Pfam" id="PF00082">
    <property type="entry name" value="Peptidase_S8"/>
    <property type="match status" value="1"/>
</dbReference>
<comment type="similarity">
    <text evidence="1 8">Belongs to the peptidase S8 family.</text>
</comment>
<dbReference type="SUPFAM" id="SSF52025">
    <property type="entry name" value="PA domain"/>
    <property type="match status" value="1"/>
</dbReference>
<dbReference type="Pfam" id="PF17766">
    <property type="entry name" value="fn3_6"/>
    <property type="match status" value="1"/>
</dbReference>
<dbReference type="SUPFAM" id="SSF52743">
    <property type="entry name" value="Subtilisin-like"/>
    <property type="match status" value="1"/>
</dbReference>
<dbReference type="InterPro" id="IPR023828">
    <property type="entry name" value="Peptidase_S8_Ser-AS"/>
</dbReference>
<name>A0AAV6Y2L6_9LAMI</name>
<comment type="caution">
    <text evidence="13">The sequence shown here is derived from an EMBL/GenBank/DDBJ whole genome shotgun (WGS) entry which is preliminary data.</text>
</comment>
<dbReference type="Gene3D" id="3.40.50.200">
    <property type="entry name" value="Peptidase S8/S53 domain"/>
    <property type="match status" value="1"/>
</dbReference>
<evidence type="ECO:0000313" key="14">
    <source>
        <dbReference type="Proteomes" id="UP000826271"/>
    </source>
</evidence>
<dbReference type="InterPro" id="IPR036852">
    <property type="entry name" value="Peptidase_S8/S53_dom_sf"/>
</dbReference>
<feature type="active site" description="Charge relay system" evidence="7 8">
    <location>
        <position position="188"/>
    </location>
</feature>
<evidence type="ECO:0000256" key="2">
    <source>
        <dbReference type="ARBA" id="ARBA00022670"/>
    </source>
</evidence>
<keyword evidence="3" id="KW-0732">Signal</keyword>
<evidence type="ECO:0000256" key="5">
    <source>
        <dbReference type="ARBA" id="ARBA00022825"/>
    </source>
</evidence>
<feature type="domain" description="PA" evidence="10">
    <location>
        <begin position="343"/>
        <end position="428"/>
    </location>
</feature>
<keyword evidence="4 8" id="KW-0378">Hydrolase</keyword>
<dbReference type="InterPro" id="IPR045051">
    <property type="entry name" value="SBT"/>
</dbReference>
<dbReference type="Gene3D" id="3.30.70.80">
    <property type="entry name" value="Peptidase S8 propeptide/proteinase inhibitor I9"/>
    <property type="match status" value="1"/>
</dbReference>
<dbReference type="Proteomes" id="UP000826271">
    <property type="component" value="Unassembled WGS sequence"/>
</dbReference>
<proteinExistence type="inferred from homology"/>
<feature type="domain" description="Peptidase S8/S53" evidence="9">
    <location>
        <begin position="109"/>
        <end position="547"/>
    </location>
</feature>
<keyword evidence="2 8" id="KW-0645">Protease</keyword>
<reference evidence="13" key="1">
    <citation type="submission" date="2019-10" db="EMBL/GenBank/DDBJ databases">
        <authorList>
            <person name="Zhang R."/>
            <person name="Pan Y."/>
            <person name="Wang J."/>
            <person name="Ma R."/>
            <person name="Yu S."/>
        </authorList>
    </citation>
    <scope>NUCLEOTIDE SEQUENCE</scope>
    <source>
        <strain evidence="13">LA-IB0</strain>
        <tissue evidence="13">Leaf</tissue>
    </source>
</reference>
<evidence type="ECO:0000259" key="12">
    <source>
        <dbReference type="Pfam" id="PF17766"/>
    </source>
</evidence>
<dbReference type="Gene3D" id="3.50.30.30">
    <property type="match status" value="1"/>
</dbReference>
<evidence type="ECO:0000256" key="6">
    <source>
        <dbReference type="ARBA" id="ARBA00023180"/>
    </source>
</evidence>
<evidence type="ECO:0000259" key="10">
    <source>
        <dbReference type="Pfam" id="PF02225"/>
    </source>
</evidence>
<dbReference type="InterPro" id="IPR037045">
    <property type="entry name" value="S8pro/Inhibitor_I9_sf"/>
</dbReference>
<dbReference type="InterPro" id="IPR046450">
    <property type="entry name" value="PA_dom_sf"/>
</dbReference>
<gene>
    <name evidence="13" type="ORF">BUALT_Bualt03G0230800</name>
</gene>
<evidence type="ECO:0000256" key="8">
    <source>
        <dbReference type="PROSITE-ProRule" id="PRU01240"/>
    </source>
</evidence>
<dbReference type="PRINTS" id="PR00723">
    <property type="entry name" value="SUBTILISIN"/>
</dbReference>
<dbReference type="CDD" id="cd02120">
    <property type="entry name" value="PA_subtilisin_like"/>
    <property type="match status" value="1"/>
</dbReference>
<evidence type="ECO:0008006" key="15">
    <source>
        <dbReference type="Google" id="ProtNLM"/>
    </source>
</evidence>
<dbReference type="CDD" id="cd04852">
    <property type="entry name" value="Peptidases_S8_3"/>
    <property type="match status" value="1"/>
</dbReference>
<dbReference type="InterPro" id="IPR010259">
    <property type="entry name" value="S8pro/Inhibitor_I9"/>
</dbReference>
<evidence type="ECO:0000256" key="7">
    <source>
        <dbReference type="PIRSR" id="PIRSR615500-1"/>
    </source>
</evidence>
<evidence type="ECO:0000259" key="9">
    <source>
        <dbReference type="Pfam" id="PF00082"/>
    </source>
</evidence>
<evidence type="ECO:0000256" key="4">
    <source>
        <dbReference type="ARBA" id="ARBA00022801"/>
    </source>
</evidence>
<dbReference type="InterPro" id="IPR034197">
    <property type="entry name" value="Peptidases_S8_3"/>
</dbReference>
<accession>A0AAV6Y2L6</accession>
<dbReference type="EMBL" id="WHWC01000003">
    <property type="protein sequence ID" value="KAG8387222.1"/>
    <property type="molecule type" value="Genomic_DNA"/>
</dbReference>
<evidence type="ECO:0000256" key="1">
    <source>
        <dbReference type="ARBA" id="ARBA00011073"/>
    </source>
</evidence>
<keyword evidence="6" id="KW-0325">Glycoprotein</keyword>
<evidence type="ECO:0000256" key="3">
    <source>
        <dbReference type="ARBA" id="ARBA00022729"/>
    </source>
</evidence>